<keyword evidence="4" id="KW-1185">Reference proteome</keyword>
<dbReference type="GO" id="GO:0003676">
    <property type="term" value="F:nucleic acid binding"/>
    <property type="evidence" value="ECO:0007669"/>
    <property type="project" value="InterPro"/>
</dbReference>
<dbReference type="AlphaFoldDB" id="E2C907"/>
<dbReference type="SUPFAM" id="SSF57756">
    <property type="entry name" value="Retrovirus zinc finger-like domains"/>
    <property type="match status" value="1"/>
</dbReference>
<organism evidence="4">
    <name type="scientific">Harpegnathos saltator</name>
    <name type="common">Jerdon's jumping ant</name>
    <dbReference type="NCBI Taxonomy" id="610380"/>
    <lineage>
        <taxon>Eukaryota</taxon>
        <taxon>Metazoa</taxon>
        <taxon>Ecdysozoa</taxon>
        <taxon>Arthropoda</taxon>
        <taxon>Hexapoda</taxon>
        <taxon>Insecta</taxon>
        <taxon>Pterygota</taxon>
        <taxon>Neoptera</taxon>
        <taxon>Endopterygota</taxon>
        <taxon>Hymenoptera</taxon>
        <taxon>Apocrita</taxon>
        <taxon>Aculeata</taxon>
        <taxon>Formicoidea</taxon>
        <taxon>Formicidae</taxon>
        <taxon>Ponerinae</taxon>
        <taxon>Ponerini</taxon>
        <taxon>Harpegnathos</taxon>
    </lineage>
</organism>
<dbReference type="InterPro" id="IPR001878">
    <property type="entry name" value="Znf_CCHC"/>
</dbReference>
<accession>E2C907</accession>
<evidence type="ECO:0000259" key="2">
    <source>
        <dbReference type="PROSITE" id="PS50158"/>
    </source>
</evidence>
<dbReference type="OrthoDB" id="7555308at2759"/>
<sequence length="213" mass="22878">KPKSRPRSPRTAAVGLKGKEEAFSYAEALMKAREEVSLNELGIEEMRIRRAANGGRLLEIPGPDGPARADILAARLRAIMGDSATITRPIAKGEIRISGLHDSVTVGEITEVVASGGGCDVTDVRMGPIRQMSNGMGSVWVMCPMVAAIKLAGLGRVRVGWVSARVELLKARPIQCFKCWGFGHVREACRADFERGGACFNCGRSGHVAWMCS</sequence>
<proteinExistence type="predicted"/>
<keyword evidence="1" id="KW-0479">Metal-binding</keyword>
<protein>
    <recommendedName>
        <fullName evidence="2">CCHC-type domain-containing protein</fullName>
    </recommendedName>
</protein>
<feature type="non-terminal residue" evidence="3">
    <location>
        <position position="1"/>
    </location>
</feature>
<evidence type="ECO:0000313" key="3">
    <source>
        <dbReference type="EMBL" id="EFN75563.1"/>
    </source>
</evidence>
<dbReference type="GO" id="GO:0008270">
    <property type="term" value="F:zinc ion binding"/>
    <property type="evidence" value="ECO:0007669"/>
    <property type="project" value="UniProtKB-KW"/>
</dbReference>
<dbReference type="InParanoid" id="E2C907"/>
<dbReference type="SMART" id="SM00343">
    <property type="entry name" value="ZnF_C2HC"/>
    <property type="match status" value="2"/>
</dbReference>
<evidence type="ECO:0000256" key="1">
    <source>
        <dbReference type="PROSITE-ProRule" id="PRU00047"/>
    </source>
</evidence>
<dbReference type="Proteomes" id="UP000008237">
    <property type="component" value="Unassembled WGS sequence"/>
</dbReference>
<feature type="domain" description="CCHC-type" evidence="2">
    <location>
        <begin position="199"/>
        <end position="212"/>
    </location>
</feature>
<name>E2C907_HARSA</name>
<evidence type="ECO:0000313" key="4">
    <source>
        <dbReference type="Proteomes" id="UP000008237"/>
    </source>
</evidence>
<gene>
    <name evidence="3" type="ORF">EAI_06338</name>
</gene>
<dbReference type="InterPro" id="IPR036875">
    <property type="entry name" value="Znf_CCHC_sf"/>
</dbReference>
<dbReference type="OMA" id="TKMCERE"/>
<keyword evidence="1" id="KW-0862">Zinc</keyword>
<reference evidence="3 4" key="1">
    <citation type="journal article" date="2010" name="Science">
        <title>Genomic comparison of the ants Camponotus floridanus and Harpegnathos saltator.</title>
        <authorList>
            <person name="Bonasio R."/>
            <person name="Zhang G."/>
            <person name="Ye C."/>
            <person name="Mutti N.S."/>
            <person name="Fang X."/>
            <person name="Qin N."/>
            <person name="Donahue G."/>
            <person name="Yang P."/>
            <person name="Li Q."/>
            <person name="Li C."/>
            <person name="Zhang P."/>
            <person name="Huang Z."/>
            <person name="Berger S.L."/>
            <person name="Reinberg D."/>
            <person name="Wang J."/>
            <person name="Liebig J."/>
        </authorList>
    </citation>
    <scope>NUCLEOTIDE SEQUENCE [LARGE SCALE GENOMIC DNA]</scope>
    <source>
        <strain evidence="3 4">R22 G/1</strain>
    </source>
</reference>
<dbReference type="EMBL" id="GL453765">
    <property type="protein sequence ID" value="EFN75563.1"/>
    <property type="molecule type" value="Genomic_DNA"/>
</dbReference>
<dbReference type="Pfam" id="PF00098">
    <property type="entry name" value="zf-CCHC"/>
    <property type="match status" value="1"/>
</dbReference>
<feature type="non-terminal residue" evidence="3">
    <location>
        <position position="213"/>
    </location>
</feature>
<keyword evidence="1" id="KW-0863">Zinc-finger</keyword>
<dbReference type="Gene3D" id="4.10.60.10">
    <property type="entry name" value="Zinc finger, CCHC-type"/>
    <property type="match status" value="1"/>
</dbReference>
<dbReference type="PROSITE" id="PS50158">
    <property type="entry name" value="ZF_CCHC"/>
    <property type="match status" value="1"/>
</dbReference>